<evidence type="ECO:0000313" key="4">
    <source>
        <dbReference type="Proteomes" id="UP000799757"/>
    </source>
</evidence>
<sequence length="160" mass="18480">MPDHLTSPTPILENVSPLQLFLLVFSIATLIHQYLAITRLQRAAPRPAFFPAPSQLPNRPLNAISQPPVFIPRYIHRDRGGFFGPRLPFRQAPHDNHYEYEGRDWRDEREAEQERLWFRDLQMQMQGGPAREEARFGAGFQRGARPGGEARGGRGERRRN</sequence>
<feature type="compositionally biased region" description="Basic and acidic residues" evidence="1">
    <location>
        <begin position="151"/>
        <end position="160"/>
    </location>
</feature>
<keyword evidence="2" id="KW-0812">Transmembrane</keyword>
<evidence type="ECO:0000256" key="1">
    <source>
        <dbReference type="SAM" id="MobiDB-lite"/>
    </source>
</evidence>
<evidence type="ECO:0000313" key="3">
    <source>
        <dbReference type="EMBL" id="KAF2793647.1"/>
    </source>
</evidence>
<feature type="region of interest" description="Disordered" evidence="1">
    <location>
        <begin position="128"/>
        <end position="160"/>
    </location>
</feature>
<reference evidence="3" key="1">
    <citation type="journal article" date="2020" name="Stud. Mycol.">
        <title>101 Dothideomycetes genomes: a test case for predicting lifestyles and emergence of pathogens.</title>
        <authorList>
            <person name="Haridas S."/>
            <person name="Albert R."/>
            <person name="Binder M."/>
            <person name="Bloem J."/>
            <person name="Labutti K."/>
            <person name="Salamov A."/>
            <person name="Andreopoulos B."/>
            <person name="Baker S."/>
            <person name="Barry K."/>
            <person name="Bills G."/>
            <person name="Bluhm B."/>
            <person name="Cannon C."/>
            <person name="Castanera R."/>
            <person name="Culley D."/>
            <person name="Daum C."/>
            <person name="Ezra D."/>
            <person name="Gonzalez J."/>
            <person name="Henrissat B."/>
            <person name="Kuo A."/>
            <person name="Liang C."/>
            <person name="Lipzen A."/>
            <person name="Lutzoni F."/>
            <person name="Magnuson J."/>
            <person name="Mondo S."/>
            <person name="Nolan M."/>
            <person name="Ohm R."/>
            <person name="Pangilinan J."/>
            <person name="Park H.-J."/>
            <person name="Ramirez L."/>
            <person name="Alfaro M."/>
            <person name="Sun H."/>
            <person name="Tritt A."/>
            <person name="Yoshinaga Y."/>
            <person name="Zwiers L.-H."/>
            <person name="Turgeon B."/>
            <person name="Goodwin S."/>
            <person name="Spatafora J."/>
            <person name="Crous P."/>
            <person name="Grigoriev I."/>
        </authorList>
    </citation>
    <scope>NUCLEOTIDE SEQUENCE</scope>
    <source>
        <strain evidence="3">CBS 109.77</strain>
    </source>
</reference>
<feature type="transmembrane region" description="Helical" evidence="2">
    <location>
        <begin position="20"/>
        <end position="37"/>
    </location>
</feature>
<proteinExistence type="predicted"/>
<organism evidence="3 4">
    <name type="scientific">Melanomma pulvis-pyrius CBS 109.77</name>
    <dbReference type="NCBI Taxonomy" id="1314802"/>
    <lineage>
        <taxon>Eukaryota</taxon>
        <taxon>Fungi</taxon>
        <taxon>Dikarya</taxon>
        <taxon>Ascomycota</taxon>
        <taxon>Pezizomycotina</taxon>
        <taxon>Dothideomycetes</taxon>
        <taxon>Pleosporomycetidae</taxon>
        <taxon>Pleosporales</taxon>
        <taxon>Melanommataceae</taxon>
        <taxon>Melanomma</taxon>
    </lineage>
</organism>
<accession>A0A6A6XD70</accession>
<keyword evidence="4" id="KW-1185">Reference proteome</keyword>
<gene>
    <name evidence="3" type="ORF">K505DRAFT_337598</name>
</gene>
<keyword evidence="2" id="KW-0472">Membrane</keyword>
<dbReference type="Proteomes" id="UP000799757">
    <property type="component" value="Unassembled WGS sequence"/>
</dbReference>
<name>A0A6A6XD70_9PLEO</name>
<keyword evidence="2" id="KW-1133">Transmembrane helix</keyword>
<protein>
    <submittedName>
        <fullName evidence="3">Uncharacterized protein</fullName>
    </submittedName>
</protein>
<dbReference type="EMBL" id="MU001919">
    <property type="protein sequence ID" value="KAF2793647.1"/>
    <property type="molecule type" value="Genomic_DNA"/>
</dbReference>
<dbReference type="AlphaFoldDB" id="A0A6A6XD70"/>
<evidence type="ECO:0000256" key="2">
    <source>
        <dbReference type="SAM" id="Phobius"/>
    </source>
</evidence>